<reference evidence="7" key="1">
    <citation type="journal article" date="2016" name="Int. J. Syst. Evol. Microbiol.">
        <title>Pseudoxanthomonas helianthi sp. nov., isolated from roots of Jerusalem artichoke (Helianthus tuberosus).</title>
        <authorList>
            <person name="Kittiwongwattana C."/>
            <person name="Thawai C."/>
        </authorList>
    </citation>
    <scope>NUCLEOTIDE SEQUENCE</scope>
    <source>
        <strain evidence="7">110414</strain>
    </source>
</reference>
<dbReference type="GO" id="GO:0030288">
    <property type="term" value="C:outer membrane-bounded periplasmic space"/>
    <property type="evidence" value="ECO:0007669"/>
    <property type="project" value="TreeGrafter"/>
</dbReference>
<reference evidence="7" key="2">
    <citation type="submission" date="2021-03" db="EMBL/GenBank/DDBJ databases">
        <authorList>
            <person name="Cao W."/>
        </authorList>
    </citation>
    <scope>NUCLEOTIDE SEQUENCE</scope>
    <source>
        <strain evidence="7">110414</strain>
    </source>
</reference>
<keyword evidence="2 6" id="KW-0997">Cell inner membrane</keyword>
<dbReference type="RefSeq" id="WP_210534885.1">
    <property type="nucleotide sequence ID" value="NZ_JAGKTC010000001.1"/>
</dbReference>
<evidence type="ECO:0000256" key="4">
    <source>
        <dbReference type="ARBA" id="ARBA00022989"/>
    </source>
</evidence>
<dbReference type="GO" id="GO:0015221">
    <property type="term" value="F:lipopolysaccharide transmembrane transporter activity"/>
    <property type="evidence" value="ECO:0007669"/>
    <property type="project" value="InterPro"/>
</dbReference>
<dbReference type="PANTHER" id="PTHR37481:SF1">
    <property type="entry name" value="LIPOPOLYSACCHARIDE EXPORT SYSTEM PROTEIN LPTC"/>
    <property type="match status" value="1"/>
</dbReference>
<comment type="subunit">
    <text evidence="6">Component of the lipopolysaccharide transport and assembly complex. Interacts with LptA and the LptBFG transporter complex.</text>
</comment>
<dbReference type="Gene3D" id="2.60.450.10">
    <property type="entry name" value="Lipopolysaccharide (LPS) transport protein A like domain"/>
    <property type="match status" value="1"/>
</dbReference>
<keyword evidence="8" id="KW-1185">Reference proteome</keyword>
<dbReference type="GO" id="GO:0043165">
    <property type="term" value="P:Gram-negative-bacterium-type cell outer membrane assembly"/>
    <property type="evidence" value="ECO:0007669"/>
    <property type="project" value="UniProtKB-UniRule"/>
</dbReference>
<proteinExistence type="inferred from homology"/>
<protein>
    <recommendedName>
        <fullName evidence="6">Lipopolysaccharide export system protein LptC</fullName>
    </recommendedName>
</protein>
<keyword evidence="4 6" id="KW-1133">Transmembrane helix</keyword>
<evidence type="ECO:0000256" key="3">
    <source>
        <dbReference type="ARBA" id="ARBA00022692"/>
    </source>
</evidence>
<accession>A0A940WXK7</accession>
<gene>
    <name evidence="6 7" type="primary">lptC</name>
    <name evidence="7" type="ORF">J5837_01150</name>
</gene>
<dbReference type="InterPro" id="IPR010664">
    <property type="entry name" value="LipoPS_assembly_LptC-rel"/>
</dbReference>
<dbReference type="AlphaFoldDB" id="A0A940WXK7"/>
<comment type="subcellular location">
    <subcellularLocation>
        <location evidence="6">Cell inner membrane</location>
        <topology evidence="6">Single-pass membrane protein</topology>
    </subcellularLocation>
</comment>
<evidence type="ECO:0000256" key="2">
    <source>
        <dbReference type="ARBA" id="ARBA00022519"/>
    </source>
</evidence>
<keyword evidence="5 6" id="KW-0472">Membrane</keyword>
<dbReference type="EMBL" id="JAGKTC010000001">
    <property type="protein sequence ID" value="MBP3983015.1"/>
    <property type="molecule type" value="Genomic_DNA"/>
</dbReference>
<dbReference type="PANTHER" id="PTHR37481">
    <property type="entry name" value="LIPOPOLYSACCHARIDE EXPORT SYSTEM PROTEIN LPTC"/>
    <property type="match status" value="1"/>
</dbReference>
<evidence type="ECO:0000313" key="8">
    <source>
        <dbReference type="Proteomes" id="UP000673447"/>
    </source>
</evidence>
<dbReference type="InterPro" id="IPR026265">
    <property type="entry name" value="LptC"/>
</dbReference>
<organism evidence="7 8">
    <name type="scientific">Pseudoxanthomonas helianthi</name>
    <dbReference type="NCBI Taxonomy" id="1453541"/>
    <lineage>
        <taxon>Bacteria</taxon>
        <taxon>Pseudomonadati</taxon>
        <taxon>Pseudomonadota</taxon>
        <taxon>Gammaproteobacteria</taxon>
        <taxon>Lysobacterales</taxon>
        <taxon>Lysobacteraceae</taxon>
        <taxon>Pseudoxanthomonas</taxon>
    </lineage>
</organism>
<dbReference type="GO" id="GO:0017089">
    <property type="term" value="F:glycolipid transfer activity"/>
    <property type="evidence" value="ECO:0007669"/>
    <property type="project" value="TreeGrafter"/>
</dbReference>
<evidence type="ECO:0000256" key="5">
    <source>
        <dbReference type="ARBA" id="ARBA00023136"/>
    </source>
</evidence>
<comment type="function">
    <text evidence="6">Involved in the assembly of lipopolysaccharide (LPS). Required for the translocation of LPS from the inner membrane to the outer membrane. Facilitates the transfer of LPS from the inner membrane to the periplasmic protein LptA. Could be a docking site for LptA.</text>
</comment>
<dbReference type="NCBIfam" id="TIGR04409">
    <property type="entry name" value="LptC_YrbK"/>
    <property type="match status" value="1"/>
</dbReference>
<keyword evidence="3 6" id="KW-0812">Transmembrane</keyword>
<evidence type="ECO:0000256" key="6">
    <source>
        <dbReference type="HAMAP-Rule" id="MF_01915"/>
    </source>
</evidence>
<evidence type="ECO:0000313" key="7">
    <source>
        <dbReference type="EMBL" id="MBP3983015.1"/>
    </source>
</evidence>
<keyword evidence="1 6" id="KW-1003">Cell membrane</keyword>
<dbReference type="Proteomes" id="UP000673447">
    <property type="component" value="Unassembled WGS sequence"/>
</dbReference>
<dbReference type="HAMAP" id="MF_01915">
    <property type="entry name" value="LPS_assembly_LptC"/>
    <property type="match status" value="1"/>
</dbReference>
<comment type="similarity">
    <text evidence="6">Belongs to the LptC family.</text>
</comment>
<name>A0A940WXK7_9GAMM</name>
<sequence length="187" mass="20769">MNWRLWLGVALLVAALFSGWSAWKHRSGNAAAETPRLRPDYVMRDFEMISLDDRGQEAMTLKAPLMQRSPTDQTYTITTPLFLLPDPKGQPWELRAQTGWVSAKGEELRLRGGVVGNSPAGSQTPTEFKTTHLNAFPSRNRIATDAAVTIVQPGSILSGTGFEADTKTKQYSFKSQVRSRYVPQSAR</sequence>
<dbReference type="Pfam" id="PF06835">
    <property type="entry name" value="LptC"/>
    <property type="match status" value="1"/>
</dbReference>
<dbReference type="GO" id="GO:0005886">
    <property type="term" value="C:plasma membrane"/>
    <property type="evidence" value="ECO:0007669"/>
    <property type="project" value="UniProtKB-SubCell"/>
</dbReference>
<evidence type="ECO:0000256" key="1">
    <source>
        <dbReference type="ARBA" id="ARBA00022475"/>
    </source>
</evidence>
<comment type="caution">
    <text evidence="7">The sequence shown here is derived from an EMBL/GenBank/DDBJ whole genome shotgun (WGS) entry which is preliminary data.</text>
</comment>
<dbReference type="InterPro" id="IPR052363">
    <property type="entry name" value="LPS_export_LptC"/>
</dbReference>